<protein>
    <submittedName>
        <fullName evidence="2">Uncharacterized protein</fullName>
    </submittedName>
</protein>
<dbReference type="EMBL" id="LAZR01011671">
    <property type="protein sequence ID" value="KKM60482.1"/>
    <property type="molecule type" value="Genomic_DNA"/>
</dbReference>
<gene>
    <name evidence="2" type="ORF">LCGC14_1541360</name>
</gene>
<accession>A0A0F9LTQ3</accession>
<keyword evidence="1" id="KW-0812">Transmembrane</keyword>
<keyword evidence="1" id="KW-0472">Membrane</keyword>
<comment type="caution">
    <text evidence="2">The sequence shown here is derived from an EMBL/GenBank/DDBJ whole genome shotgun (WGS) entry which is preliminary data.</text>
</comment>
<organism evidence="2">
    <name type="scientific">marine sediment metagenome</name>
    <dbReference type="NCBI Taxonomy" id="412755"/>
    <lineage>
        <taxon>unclassified sequences</taxon>
        <taxon>metagenomes</taxon>
        <taxon>ecological metagenomes</taxon>
    </lineage>
</organism>
<name>A0A0F9LTQ3_9ZZZZ</name>
<sequence length="76" mass="8566">MRKFGIIEKALYLCAGASLEGLKQCPESEHRKYGFIGSIILLTSLFAMLSGGYALFYIFHSELYAALFAFLWGMFI</sequence>
<dbReference type="Pfam" id="PF14362">
    <property type="entry name" value="DUF4407"/>
    <property type="match status" value="1"/>
</dbReference>
<feature type="non-terminal residue" evidence="2">
    <location>
        <position position="76"/>
    </location>
</feature>
<evidence type="ECO:0000256" key="1">
    <source>
        <dbReference type="SAM" id="Phobius"/>
    </source>
</evidence>
<proteinExistence type="predicted"/>
<dbReference type="InterPro" id="IPR025519">
    <property type="entry name" value="DUF4407"/>
</dbReference>
<reference evidence="2" key="1">
    <citation type="journal article" date="2015" name="Nature">
        <title>Complex archaea that bridge the gap between prokaryotes and eukaryotes.</title>
        <authorList>
            <person name="Spang A."/>
            <person name="Saw J.H."/>
            <person name="Jorgensen S.L."/>
            <person name="Zaremba-Niedzwiedzka K."/>
            <person name="Martijn J."/>
            <person name="Lind A.E."/>
            <person name="van Eijk R."/>
            <person name="Schleper C."/>
            <person name="Guy L."/>
            <person name="Ettema T.J."/>
        </authorList>
    </citation>
    <scope>NUCLEOTIDE SEQUENCE</scope>
</reference>
<feature type="transmembrane region" description="Helical" evidence="1">
    <location>
        <begin position="33"/>
        <end position="49"/>
    </location>
</feature>
<evidence type="ECO:0000313" key="2">
    <source>
        <dbReference type="EMBL" id="KKM60482.1"/>
    </source>
</evidence>
<keyword evidence="1" id="KW-1133">Transmembrane helix</keyword>
<dbReference type="AlphaFoldDB" id="A0A0F9LTQ3"/>